<evidence type="ECO:0000256" key="3">
    <source>
        <dbReference type="ARBA" id="ARBA00022989"/>
    </source>
</evidence>
<evidence type="ECO:0000313" key="8">
    <source>
        <dbReference type="EMBL" id="CUS24688.1"/>
    </source>
</evidence>
<dbReference type="Pfam" id="PF04172">
    <property type="entry name" value="LrgB"/>
    <property type="match status" value="1"/>
</dbReference>
<accession>A0A0P1KWM3</accession>
<evidence type="ECO:0000256" key="7">
    <source>
        <dbReference type="SAM" id="SignalP"/>
    </source>
</evidence>
<gene>
    <name evidence="8" type="ORF">LAQU0_S18e02014g</name>
</gene>
<feature type="transmembrane region" description="Helical" evidence="6">
    <location>
        <begin position="517"/>
        <end position="535"/>
    </location>
</feature>
<protein>
    <submittedName>
        <fullName evidence="8">LAQU0S18e02014g1_1</fullName>
    </submittedName>
</protein>
<feature type="compositionally biased region" description="Polar residues" evidence="5">
    <location>
        <begin position="288"/>
        <end position="300"/>
    </location>
</feature>
<feature type="transmembrane region" description="Helical" evidence="6">
    <location>
        <begin position="425"/>
        <end position="446"/>
    </location>
</feature>
<dbReference type="InterPro" id="IPR007300">
    <property type="entry name" value="CidB/LrgB"/>
</dbReference>
<evidence type="ECO:0000313" key="9">
    <source>
        <dbReference type="Proteomes" id="UP000236544"/>
    </source>
</evidence>
<evidence type="ECO:0000256" key="2">
    <source>
        <dbReference type="ARBA" id="ARBA00022692"/>
    </source>
</evidence>
<proteinExistence type="predicted"/>
<feature type="transmembrane region" description="Helical" evidence="6">
    <location>
        <begin position="374"/>
        <end position="393"/>
    </location>
</feature>
<feature type="transmembrane region" description="Helical" evidence="6">
    <location>
        <begin position="164"/>
        <end position="187"/>
    </location>
</feature>
<keyword evidence="7" id="KW-0732">Signal</keyword>
<evidence type="ECO:0000256" key="5">
    <source>
        <dbReference type="SAM" id="MobiDB-lite"/>
    </source>
</evidence>
<dbReference type="Proteomes" id="UP000236544">
    <property type="component" value="Unassembled WGS sequence"/>
</dbReference>
<name>A0A0P1KWM3_9SACH</name>
<dbReference type="AlphaFoldDB" id="A0A0P1KWM3"/>
<evidence type="ECO:0000256" key="1">
    <source>
        <dbReference type="ARBA" id="ARBA00004141"/>
    </source>
</evidence>
<dbReference type="PANTHER" id="PTHR30249">
    <property type="entry name" value="PUTATIVE SEROTONIN TRANSPORTER"/>
    <property type="match status" value="1"/>
</dbReference>
<dbReference type="GO" id="GO:0016020">
    <property type="term" value="C:membrane"/>
    <property type="evidence" value="ECO:0007669"/>
    <property type="project" value="UniProtKB-SubCell"/>
</dbReference>
<feature type="transmembrane region" description="Helical" evidence="6">
    <location>
        <begin position="99"/>
        <end position="119"/>
    </location>
</feature>
<feature type="transmembrane region" description="Helical" evidence="6">
    <location>
        <begin position="570"/>
        <end position="595"/>
    </location>
</feature>
<keyword evidence="3 6" id="KW-1133">Transmembrane helix</keyword>
<feature type="transmembrane region" description="Helical" evidence="6">
    <location>
        <begin position="67"/>
        <end position="87"/>
    </location>
</feature>
<dbReference type="PANTHER" id="PTHR30249:SF0">
    <property type="entry name" value="PLASTIDAL GLYCOLATE_GLYCERATE TRANSLOCATOR 1, CHLOROPLASTIC"/>
    <property type="match status" value="1"/>
</dbReference>
<keyword evidence="9" id="KW-1185">Reference proteome</keyword>
<feature type="transmembrane region" description="Helical" evidence="6">
    <location>
        <begin position="628"/>
        <end position="652"/>
    </location>
</feature>
<feature type="transmembrane region" description="Helical" evidence="6">
    <location>
        <begin position="399"/>
        <end position="418"/>
    </location>
</feature>
<feature type="chain" id="PRO_5006066552" evidence="7">
    <location>
        <begin position="18"/>
        <end position="662"/>
    </location>
</feature>
<keyword evidence="2 6" id="KW-0812">Transmembrane</keyword>
<sequence length="662" mass="74380">MRAFILQWSFLASLGLMEDLFKNYIRIPRKTKSLLKQCSNNVPMMHDWIKHWYIFAQFVRTNRAQLFKTYCLVPFGVILTLCILYGVDRLIKNVIKVTFPSSVAVMLINFAFMCILSSWKRPYADFYVRVIDVPLSWSLRWMNLFFTPAFVTLPLSEWISFREAMLIVAVFVIGYLTTLVFLAYITILGQKLFGSRKFISLFVRQEELENGMEAGSRFTKLSRSRASSGSEGQPSTDSGIRSFRAINSDTTSDLNILSDIASNSGLSPPRSRAASTVLSAANDSIPLQSPIGASQSSAEYQTYARDRRGNRGPLDSSERINVQTPEPSYSARRMSDIAVDDKGTNPLICQRAITRQFSQQIDYMFSVNMWDNHLHHIVYGLGFFATIFAYYFSWYVMPFQFFTAVCAFMIIVDFPLKIKPSIKKFLHPVICSVALTWLVMLISVMIKHRKISYFLQELKDYKTGRTYLHLFDNDRFAYHVWPGAGDVFSTCMDVSIVGLSMPMYTHRLDLKRHFPSLIPPILLLCAASLMLYPLICSRIGISSDRSIGFVGRSITLALGTPTIQNLDGSVTIMAVTTVISGIIGVLSGGPMLDFLRVPEDDYVTRGVSLGCNCGAIATAYLLGVDRRAAAISTLSFVLFGAFMVILSAVGAIKDFVQNLAQL</sequence>
<dbReference type="EMBL" id="LN890534">
    <property type="protein sequence ID" value="CUS24688.1"/>
    <property type="molecule type" value="Genomic_DNA"/>
</dbReference>
<feature type="region of interest" description="Disordered" evidence="5">
    <location>
        <begin position="219"/>
        <end position="241"/>
    </location>
</feature>
<feature type="region of interest" description="Disordered" evidence="5">
    <location>
        <begin position="288"/>
        <end position="320"/>
    </location>
</feature>
<reference evidence="9" key="1">
    <citation type="submission" date="2015-10" db="EMBL/GenBank/DDBJ databases">
        <authorList>
            <person name="Devillers H."/>
        </authorList>
    </citation>
    <scope>NUCLEOTIDE SEQUENCE [LARGE SCALE GENOMIC DNA]</scope>
</reference>
<organism evidence="8 9">
    <name type="scientific">Lachancea quebecensis</name>
    <dbReference type="NCBI Taxonomy" id="1654605"/>
    <lineage>
        <taxon>Eukaryota</taxon>
        <taxon>Fungi</taxon>
        <taxon>Dikarya</taxon>
        <taxon>Ascomycota</taxon>
        <taxon>Saccharomycotina</taxon>
        <taxon>Saccharomycetes</taxon>
        <taxon>Saccharomycetales</taxon>
        <taxon>Saccharomycetaceae</taxon>
        <taxon>Lachancea</taxon>
    </lineage>
</organism>
<dbReference type="OrthoDB" id="2502820at2759"/>
<evidence type="ECO:0000256" key="6">
    <source>
        <dbReference type="SAM" id="Phobius"/>
    </source>
</evidence>
<feature type="signal peptide" evidence="7">
    <location>
        <begin position="1"/>
        <end position="17"/>
    </location>
</feature>
<comment type="subcellular location">
    <subcellularLocation>
        <location evidence="1">Membrane</location>
        <topology evidence="1">Multi-pass membrane protein</topology>
    </subcellularLocation>
</comment>
<feature type="transmembrane region" description="Helical" evidence="6">
    <location>
        <begin position="602"/>
        <end position="622"/>
    </location>
</feature>
<evidence type="ECO:0000256" key="4">
    <source>
        <dbReference type="ARBA" id="ARBA00023136"/>
    </source>
</evidence>
<keyword evidence="4 6" id="KW-0472">Membrane</keyword>